<dbReference type="Proteomes" id="UP001212841">
    <property type="component" value="Unassembled WGS sequence"/>
</dbReference>
<keyword evidence="3" id="KW-1185">Reference proteome</keyword>
<name>A0AAD5SDA0_9FUNG</name>
<organism evidence="2 3">
    <name type="scientific">Rhizophlyctis rosea</name>
    <dbReference type="NCBI Taxonomy" id="64517"/>
    <lineage>
        <taxon>Eukaryota</taxon>
        <taxon>Fungi</taxon>
        <taxon>Fungi incertae sedis</taxon>
        <taxon>Chytridiomycota</taxon>
        <taxon>Chytridiomycota incertae sedis</taxon>
        <taxon>Chytridiomycetes</taxon>
        <taxon>Rhizophlyctidales</taxon>
        <taxon>Rhizophlyctidaceae</taxon>
        <taxon>Rhizophlyctis</taxon>
    </lineage>
</organism>
<feature type="region of interest" description="Disordered" evidence="1">
    <location>
        <begin position="1"/>
        <end position="22"/>
    </location>
</feature>
<reference evidence="2" key="1">
    <citation type="submission" date="2020-05" db="EMBL/GenBank/DDBJ databases">
        <title>Phylogenomic resolution of chytrid fungi.</title>
        <authorList>
            <person name="Stajich J.E."/>
            <person name="Amses K."/>
            <person name="Simmons R."/>
            <person name="Seto K."/>
            <person name="Myers J."/>
            <person name="Bonds A."/>
            <person name="Quandt C.A."/>
            <person name="Barry K."/>
            <person name="Liu P."/>
            <person name="Grigoriev I."/>
            <person name="Longcore J.E."/>
            <person name="James T.Y."/>
        </authorList>
    </citation>
    <scope>NUCLEOTIDE SEQUENCE</scope>
    <source>
        <strain evidence="2">JEL0318</strain>
    </source>
</reference>
<feature type="region of interest" description="Disordered" evidence="1">
    <location>
        <begin position="503"/>
        <end position="601"/>
    </location>
</feature>
<protein>
    <submittedName>
        <fullName evidence="2">Uncharacterized protein</fullName>
    </submittedName>
</protein>
<feature type="compositionally biased region" description="Polar residues" evidence="1">
    <location>
        <begin position="675"/>
        <end position="699"/>
    </location>
</feature>
<feature type="compositionally biased region" description="Basic and acidic residues" evidence="1">
    <location>
        <begin position="528"/>
        <end position="550"/>
    </location>
</feature>
<feature type="region of interest" description="Disordered" evidence="1">
    <location>
        <begin position="329"/>
        <end position="348"/>
    </location>
</feature>
<feature type="compositionally biased region" description="Acidic residues" evidence="1">
    <location>
        <begin position="411"/>
        <end position="430"/>
    </location>
</feature>
<sequence length="863" mass="91207">MPTTHLRITITPHRPNSLPGYDGDRRVEWSISEDAVSTSEAQRKTRDALRVLRAFWEEAAPEGLRFEEFAKTVLSDGALAGAAGQTPTNGQHAAGANAGNVGNGQNGAAASEGLSSVAGNGAGAAGSTGEGSSSEAGNGKGGAAEEDTRGQAERELDLVDPLAERLVRHPTVLPAFLSDLRDWDSFRLLLRRHGGEVPFRQIQHLHQQQQLAQLLANNAAAAGEGSPVSPASPTVDRSSYILTALAGRERLWQDERASLHAALWAAGEQVRALVSALTEALDRVATVTINQPNQTPTTSSAETALAATTQPPPISITPNILNAIQTAQSLPTNSSPTSPTNPKKNVTFSDTVLRREVLKESQFHQTAMWHAAHPDGSEPMPELGMEWREQGWLRELAEKEDQVQEGLAQVMEEEEEEEEVEKDVEEDVDDLSGKGASEIAGNGSDSQGGSVADGGSNEPGPASGTKRIRVKAPKKAPVSILKTETSTTSTITEVVVPATIATPSAPTQPIVIQPPSAPTPPNIVLPAPRDKNDPGERSGRSAVDGERPELNGDVDTSGAVLIASGRRKRRNEEPAHEVLNVGVDSEKTGAEEGGSDGADVVNGIKPILLASGRRRNGATGGGNEGSEGNLLNGIKIDTTPVFVDGDERISPLEDEEESPTTPKVNGFLSHKPSVILNQNRDNTIHDTQTGPRESISSSVAVVGITPTTTTPDTTPSSSPFRPHDLPQTPSPTITPTASPSLRTTPVSTPSPGSTVTLVDVPVLSIPFGRNTLSRVGSKSKLRPSEKEKEKESKEKEREQREQRERENKDTNGAGVFSEKSVGVEGVNGAPGGPGVFKRVWRKVSKEILKTTTANGVGEGVKGR</sequence>
<evidence type="ECO:0000313" key="2">
    <source>
        <dbReference type="EMBL" id="KAJ3046499.1"/>
    </source>
</evidence>
<evidence type="ECO:0000313" key="3">
    <source>
        <dbReference type="Proteomes" id="UP001212841"/>
    </source>
</evidence>
<feature type="region of interest" description="Disordered" evidence="1">
    <location>
        <begin position="613"/>
        <end position="632"/>
    </location>
</feature>
<feature type="compositionally biased region" description="Gly residues" evidence="1">
    <location>
        <begin position="120"/>
        <end position="129"/>
    </location>
</feature>
<feature type="compositionally biased region" description="Low complexity" evidence="1">
    <location>
        <begin position="705"/>
        <end position="719"/>
    </location>
</feature>
<accession>A0AAD5SDA0</accession>
<dbReference type="EMBL" id="JADGJD010001155">
    <property type="protein sequence ID" value="KAJ3046499.1"/>
    <property type="molecule type" value="Genomic_DNA"/>
</dbReference>
<feature type="region of interest" description="Disordered" evidence="1">
    <location>
        <begin position="120"/>
        <end position="152"/>
    </location>
</feature>
<proteinExistence type="predicted"/>
<feature type="region of interest" description="Disordered" evidence="1">
    <location>
        <begin position="400"/>
        <end position="486"/>
    </location>
</feature>
<feature type="compositionally biased region" description="Basic and acidic residues" evidence="1">
    <location>
        <begin position="782"/>
        <end position="809"/>
    </location>
</feature>
<dbReference type="AlphaFoldDB" id="A0AAD5SDA0"/>
<gene>
    <name evidence="2" type="ORF">HK097_000806</name>
</gene>
<feature type="compositionally biased region" description="Low complexity" evidence="1">
    <location>
        <begin position="730"/>
        <end position="758"/>
    </location>
</feature>
<feature type="compositionally biased region" description="Low complexity" evidence="1">
    <location>
        <begin position="331"/>
        <end position="345"/>
    </location>
</feature>
<feature type="region of interest" description="Disordered" evidence="1">
    <location>
        <begin position="647"/>
        <end position="836"/>
    </location>
</feature>
<evidence type="ECO:0000256" key="1">
    <source>
        <dbReference type="SAM" id="MobiDB-lite"/>
    </source>
</evidence>
<comment type="caution">
    <text evidence="2">The sequence shown here is derived from an EMBL/GenBank/DDBJ whole genome shotgun (WGS) entry which is preliminary data.</text>
</comment>